<dbReference type="HOGENOM" id="CLU_2856566_0_0_1"/>
<reference evidence="3" key="2">
    <citation type="submission" date="2018-04" db="EMBL/GenBank/DDBJ databases">
        <title>OglaRS2 (Oryza glaberrima Reference Sequence Version 2).</title>
        <authorList>
            <person name="Zhang J."/>
            <person name="Kudrna D."/>
            <person name="Lee S."/>
            <person name="Talag J."/>
            <person name="Rajasekar S."/>
            <person name="Wing R.A."/>
        </authorList>
    </citation>
    <scope>NUCLEOTIDE SEQUENCE [LARGE SCALE GENOMIC DNA]</scope>
    <source>
        <strain evidence="3">cv. IRGC 96717</strain>
    </source>
</reference>
<evidence type="ECO:0000313" key="3">
    <source>
        <dbReference type="Proteomes" id="UP000007306"/>
    </source>
</evidence>
<proteinExistence type="predicted"/>
<feature type="compositionally biased region" description="Low complexity" evidence="1">
    <location>
        <begin position="56"/>
        <end position="65"/>
    </location>
</feature>
<dbReference type="Gramene" id="ORGLA06G0297300.1">
    <property type="protein sequence ID" value="ORGLA06G0297300.1"/>
    <property type="gene ID" value="ORGLA06G0297300"/>
</dbReference>
<dbReference type="Proteomes" id="UP000007306">
    <property type="component" value="Unassembled WGS sequence"/>
</dbReference>
<name>I1Q760_ORYGL</name>
<feature type="compositionally biased region" description="Basic residues" evidence="1">
    <location>
        <begin position="22"/>
        <end position="43"/>
    </location>
</feature>
<accession>I1Q760</accession>
<feature type="region of interest" description="Disordered" evidence="1">
    <location>
        <begin position="22"/>
        <end position="65"/>
    </location>
</feature>
<sequence>RRGSARWWWGRCTSTTSGCRRRWRMRRHGSPRRSPARWGRRGRRGDPTTRTPPTPRSSGSPSSTC</sequence>
<reference evidence="2" key="1">
    <citation type="submission" date="2015-06" db="UniProtKB">
        <authorList>
            <consortium name="EnsemblPlants"/>
        </authorList>
    </citation>
    <scope>IDENTIFICATION</scope>
</reference>
<keyword evidence="3" id="KW-1185">Reference proteome</keyword>
<dbReference type="AlphaFoldDB" id="I1Q760"/>
<evidence type="ECO:0000256" key="1">
    <source>
        <dbReference type="SAM" id="MobiDB-lite"/>
    </source>
</evidence>
<protein>
    <submittedName>
        <fullName evidence="2">Uncharacterized protein</fullName>
    </submittedName>
</protein>
<dbReference type="EnsemblPlants" id="ORGLA06G0297300.1">
    <property type="protein sequence ID" value="ORGLA06G0297300.1"/>
    <property type="gene ID" value="ORGLA06G0297300"/>
</dbReference>
<organism evidence="2 3">
    <name type="scientific">Oryza glaberrima</name>
    <name type="common">African rice</name>
    <dbReference type="NCBI Taxonomy" id="4538"/>
    <lineage>
        <taxon>Eukaryota</taxon>
        <taxon>Viridiplantae</taxon>
        <taxon>Streptophyta</taxon>
        <taxon>Embryophyta</taxon>
        <taxon>Tracheophyta</taxon>
        <taxon>Spermatophyta</taxon>
        <taxon>Magnoliopsida</taxon>
        <taxon>Liliopsida</taxon>
        <taxon>Poales</taxon>
        <taxon>Poaceae</taxon>
        <taxon>BOP clade</taxon>
        <taxon>Oryzoideae</taxon>
        <taxon>Oryzeae</taxon>
        <taxon>Oryzinae</taxon>
        <taxon>Oryza</taxon>
    </lineage>
</organism>
<evidence type="ECO:0000313" key="2">
    <source>
        <dbReference type="EnsemblPlants" id="ORGLA06G0297300.1"/>
    </source>
</evidence>